<keyword evidence="6" id="KW-0862">Zinc</keyword>
<dbReference type="PANTHER" id="PTHR23292:SF14">
    <property type="entry name" value="FI16615P1-RELATED"/>
    <property type="match status" value="1"/>
</dbReference>
<proteinExistence type="inferred from homology"/>
<dbReference type="SMART" id="SM00714">
    <property type="entry name" value="LITAF"/>
    <property type="match status" value="1"/>
</dbReference>
<dbReference type="GO" id="GO:0008270">
    <property type="term" value="F:zinc ion binding"/>
    <property type="evidence" value="ECO:0007669"/>
    <property type="project" value="TreeGrafter"/>
</dbReference>
<dbReference type="Pfam" id="PF10601">
    <property type="entry name" value="zf-LITAF-like"/>
    <property type="match status" value="1"/>
</dbReference>
<feature type="transmembrane region" description="Helical" evidence="8">
    <location>
        <begin position="73"/>
        <end position="92"/>
    </location>
</feature>
<sequence>MSHPQAPPPPYSQAVPGYYPQQGAAAPATTVVIHTAAPSFAPISNEPATITCPSCHAVVRTTVIRQPSNTTHLWALILCLFVCWPCVCVPYCMDSCQNANHYCPNCNAFIGTYTN</sequence>
<evidence type="ECO:0000313" key="10">
    <source>
        <dbReference type="EMBL" id="JAC52410.1"/>
    </source>
</evidence>
<dbReference type="InterPro" id="IPR006629">
    <property type="entry name" value="LITAF"/>
</dbReference>
<keyword evidence="8" id="KW-0812">Transmembrane</keyword>
<dbReference type="GO" id="GO:0005765">
    <property type="term" value="C:lysosomal membrane"/>
    <property type="evidence" value="ECO:0007669"/>
    <property type="project" value="UniProtKB-SubCell"/>
</dbReference>
<dbReference type="PROSITE" id="PS51837">
    <property type="entry name" value="LITAF"/>
    <property type="match status" value="1"/>
</dbReference>
<reference evidence="10" key="1">
    <citation type="journal article" date="2014" name="BMC Genomics">
        <title>Characterizing the developmental transcriptome of the oriental fruit fly, Bactrocera dorsalis (Diptera: Tephritidae) through comparative genomic analysis with Drosophila melanogaster utilizing modENCODE datasets.</title>
        <authorList>
            <person name="Geib S.M."/>
            <person name="Calla B."/>
            <person name="Hall B."/>
            <person name="Hou S."/>
            <person name="Manoukis N.C."/>
        </authorList>
    </citation>
    <scope>NUCLEOTIDE SEQUENCE</scope>
    <source>
        <strain evidence="10">Punador</strain>
    </source>
</reference>
<evidence type="ECO:0000256" key="6">
    <source>
        <dbReference type="ARBA" id="ARBA00022833"/>
    </source>
</evidence>
<dbReference type="OrthoDB" id="5599753at2759"/>
<dbReference type="GO" id="GO:0031902">
    <property type="term" value="C:late endosome membrane"/>
    <property type="evidence" value="ECO:0007669"/>
    <property type="project" value="UniProtKB-SubCell"/>
</dbReference>
<feature type="domain" description="LITAF" evidence="9">
    <location>
        <begin position="31"/>
        <end position="115"/>
    </location>
</feature>
<evidence type="ECO:0000256" key="4">
    <source>
        <dbReference type="ARBA" id="ARBA00005975"/>
    </source>
</evidence>
<comment type="similarity">
    <text evidence="4">Belongs to the CDIP1/LITAF family.</text>
</comment>
<dbReference type="PANTHER" id="PTHR23292">
    <property type="entry name" value="LIPOPOLYSACCHARIDE-INDUCED TUMOR NECROSIS FACTOR-ALPHA FACTOR"/>
    <property type="match status" value="1"/>
</dbReference>
<evidence type="ECO:0000256" key="2">
    <source>
        <dbReference type="ARBA" id="ARBA00004481"/>
    </source>
</evidence>
<comment type="subcellular location">
    <subcellularLocation>
        <location evidence="2">Endosome membrane</location>
        <topology evidence="2">Peripheral membrane protein</topology>
    </subcellularLocation>
    <subcellularLocation>
        <location evidence="1">Late endosome membrane</location>
    </subcellularLocation>
    <subcellularLocation>
        <location evidence="3">Lysosome membrane</location>
        <topology evidence="3">Peripheral membrane protein</topology>
        <orientation evidence="3">Cytoplasmic side</orientation>
    </subcellularLocation>
</comment>
<protein>
    <submittedName>
        <fullName evidence="10">Lipopolysaccharide-induced tumor necrosis factor-alpha factor-like protein</fullName>
    </submittedName>
</protein>
<evidence type="ECO:0000256" key="3">
    <source>
        <dbReference type="ARBA" id="ARBA00004630"/>
    </source>
</evidence>
<organism evidence="10">
    <name type="scientific">Bactrocera dorsalis</name>
    <name type="common">Oriental fruit fly</name>
    <name type="synonym">Dacus dorsalis</name>
    <dbReference type="NCBI Taxonomy" id="27457"/>
    <lineage>
        <taxon>Eukaryota</taxon>
        <taxon>Metazoa</taxon>
        <taxon>Ecdysozoa</taxon>
        <taxon>Arthropoda</taxon>
        <taxon>Hexapoda</taxon>
        <taxon>Insecta</taxon>
        <taxon>Pterygota</taxon>
        <taxon>Neoptera</taxon>
        <taxon>Endopterygota</taxon>
        <taxon>Diptera</taxon>
        <taxon>Brachycera</taxon>
        <taxon>Muscomorpha</taxon>
        <taxon>Tephritoidea</taxon>
        <taxon>Tephritidae</taxon>
        <taxon>Bactrocera</taxon>
        <taxon>Bactrocera</taxon>
    </lineage>
</organism>
<keyword evidence="7 8" id="KW-0472">Membrane</keyword>
<evidence type="ECO:0000256" key="1">
    <source>
        <dbReference type="ARBA" id="ARBA00004414"/>
    </source>
</evidence>
<evidence type="ECO:0000256" key="8">
    <source>
        <dbReference type="SAM" id="Phobius"/>
    </source>
</evidence>
<dbReference type="EMBL" id="GAKP01006542">
    <property type="protein sequence ID" value="JAC52410.1"/>
    <property type="molecule type" value="Transcribed_RNA"/>
</dbReference>
<evidence type="ECO:0000259" key="9">
    <source>
        <dbReference type="PROSITE" id="PS51837"/>
    </source>
</evidence>
<evidence type="ECO:0000256" key="5">
    <source>
        <dbReference type="ARBA" id="ARBA00022723"/>
    </source>
</evidence>
<dbReference type="AlphaFoldDB" id="A0A034WE42"/>
<dbReference type="InterPro" id="IPR037519">
    <property type="entry name" value="LITAF_fam"/>
</dbReference>
<gene>
    <name evidence="10" type="primary">LITAF</name>
</gene>
<accession>A0A034WE42</accession>
<keyword evidence="8" id="KW-1133">Transmembrane helix</keyword>
<name>A0A034WE42_BACDO</name>
<evidence type="ECO:0000256" key="7">
    <source>
        <dbReference type="ARBA" id="ARBA00023136"/>
    </source>
</evidence>
<keyword evidence="5" id="KW-0479">Metal-binding</keyword>